<evidence type="ECO:0000256" key="7">
    <source>
        <dbReference type="ARBA" id="ARBA00023306"/>
    </source>
</evidence>
<evidence type="ECO:0000256" key="6">
    <source>
        <dbReference type="ARBA" id="ARBA00023136"/>
    </source>
</evidence>
<comment type="subcellular location">
    <subcellularLocation>
        <location evidence="9">Cell inner membrane</location>
        <topology evidence="9">Single-pass type I membrane protein</topology>
    </subcellularLocation>
</comment>
<dbReference type="Proteomes" id="UP001500547">
    <property type="component" value="Unassembled WGS sequence"/>
</dbReference>
<evidence type="ECO:0000259" key="12">
    <source>
        <dbReference type="SMART" id="SM00771"/>
    </source>
</evidence>
<dbReference type="InterPro" id="IPR007449">
    <property type="entry name" value="ZipA_FtsZ-bd_C"/>
</dbReference>
<dbReference type="GO" id="GO:0051301">
    <property type="term" value="P:cell division"/>
    <property type="evidence" value="ECO:0007669"/>
    <property type="project" value="UniProtKB-KW"/>
</dbReference>
<dbReference type="Gene3D" id="3.30.1400.10">
    <property type="entry name" value="ZipA, C-terminal FtsZ-binding domain"/>
    <property type="match status" value="1"/>
</dbReference>
<evidence type="ECO:0000256" key="3">
    <source>
        <dbReference type="ARBA" id="ARBA00022618"/>
    </source>
</evidence>
<sequence length="381" mass="40886">MSDFQLSLIAAGGLVVIVVVGYNFWQERRARRHAEQIFRPAERDALLDGDDVAPIPPAPGGRMEPSLPGNAAEGEGPNATPAPMPPRAPSPAVSKSRPATPAKAATPAMPVESQAIDCVVTVEAPAGLSAGALFTAQQALLAGFSKPLRWFGWNDSDNQWMPIDARSSASLNRASAALQLVDRRGAIAEADLTRFYDQVQQLCDQFLAVPRLPSRAEVMSRAQELDRFCADVDIQIAVNVVAKEGSFPGTKIRGLAEAAGLVLMGDGAYHARDDDERTLFTLSNQETAMFSAEQLRHLHTTGITLAIDVPRAPDPVAVFDRVTTFAQQLAVALGGVMVDDNRVLLSDRSLSLIRGQIAQFDQQMEAQGIPAGSEVALRLFR</sequence>
<evidence type="ECO:0000256" key="1">
    <source>
        <dbReference type="ARBA" id="ARBA00022475"/>
    </source>
</evidence>
<keyword evidence="4 9" id="KW-0812">Transmembrane</keyword>
<evidence type="ECO:0000256" key="10">
    <source>
        <dbReference type="SAM" id="MobiDB-lite"/>
    </source>
</evidence>
<name>A0ABP9QDR9_9RHOO</name>
<evidence type="ECO:0000256" key="11">
    <source>
        <dbReference type="SAM" id="Phobius"/>
    </source>
</evidence>
<dbReference type="PANTHER" id="PTHR38685:SF1">
    <property type="entry name" value="CELL DIVISION PROTEIN ZIPA"/>
    <property type="match status" value="1"/>
</dbReference>
<proteinExistence type="inferred from homology"/>
<dbReference type="RefSeq" id="WP_345531517.1">
    <property type="nucleotide sequence ID" value="NZ_BAABLD010000002.1"/>
</dbReference>
<keyword evidence="14" id="KW-1185">Reference proteome</keyword>
<evidence type="ECO:0000256" key="2">
    <source>
        <dbReference type="ARBA" id="ARBA00022519"/>
    </source>
</evidence>
<dbReference type="PANTHER" id="PTHR38685">
    <property type="entry name" value="CELL DIVISION PROTEIN ZIPA"/>
    <property type="match status" value="1"/>
</dbReference>
<dbReference type="SMART" id="SM00771">
    <property type="entry name" value="ZipA_C"/>
    <property type="match status" value="1"/>
</dbReference>
<comment type="function">
    <text evidence="8">Essential cell division protein that stabilizes the FtsZ protofilaments by cross-linking them and that serves as a cytoplasmic membrane anchor for the Z ring. Also required for the recruitment to the septal ring of downstream cell division proteins.</text>
</comment>
<comment type="caution">
    <text evidence="13">The sequence shown here is derived from an EMBL/GenBank/DDBJ whole genome shotgun (WGS) entry which is preliminary data.</text>
</comment>
<reference evidence="14" key="1">
    <citation type="journal article" date="2019" name="Int. J. Syst. Evol. Microbiol.">
        <title>The Global Catalogue of Microorganisms (GCM) 10K type strain sequencing project: providing services to taxonomists for standard genome sequencing and annotation.</title>
        <authorList>
            <consortium name="The Broad Institute Genomics Platform"/>
            <consortium name="The Broad Institute Genome Sequencing Center for Infectious Disease"/>
            <person name="Wu L."/>
            <person name="Ma J."/>
        </authorList>
    </citation>
    <scope>NUCLEOTIDE SEQUENCE [LARGE SCALE GENOMIC DNA]</scope>
    <source>
        <strain evidence="14">JCM 18715</strain>
    </source>
</reference>
<feature type="region of interest" description="Disordered" evidence="10">
    <location>
        <begin position="48"/>
        <end position="108"/>
    </location>
</feature>
<dbReference type="InterPro" id="IPR011919">
    <property type="entry name" value="Cell_div_ZipA"/>
</dbReference>
<accession>A0ABP9QDR9</accession>
<evidence type="ECO:0000256" key="9">
    <source>
        <dbReference type="RuleBase" id="RU003613"/>
    </source>
</evidence>
<organism evidence="13 14">
    <name type="scientific">Viridibacterium curvum</name>
    <dbReference type="NCBI Taxonomy" id="1101404"/>
    <lineage>
        <taxon>Bacteria</taxon>
        <taxon>Pseudomonadati</taxon>
        <taxon>Pseudomonadota</taxon>
        <taxon>Betaproteobacteria</taxon>
        <taxon>Rhodocyclales</taxon>
        <taxon>Rhodocyclaceae</taxon>
        <taxon>Viridibacterium</taxon>
    </lineage>
</organism>
<keyword evidence="5 11" id="KW-1133">Transmembrane helix</keyword>
<keyword evidence="1 9" id="KW-1003">Cell membrane</keyword>
<keyword evidence="6 9" id="KW-0472">Membrane</keyword>
<dbReference type="InterPro" id="IPR036765">
    <property type="entry name" value="ZipA_FtsZ-bd_C_sf"/>
</dbReference>
<evidence type="ECO:0000313" key="14">
    <source>
        <dbReference type="Proteomes" id="UP001500547"/>
    </source>
</evidence>
<protein>
    <recommendedName>
        <fullName evidence="8">Cell division protein ZipA</fullName>
    </recommendedName>
</protein>
<comment type="similarity">
    <text evidence="8">Belongs to the ZipA family.</text>
</comment>
<keyword evidence="3 8" id="KW-0132">Cell division</keyword>
<evidence type="ECO:0000256" key="5">
    <source>
        <dbReference type="ARBA" id="ARBA00022989"/>
    </source>
</evidence>
<feature type="compositionally biased region" description="Pro residues" evidence="10">
    <location>
        <begin position="80"/>
        <end position="89"/>
    </location>
</feature>
<keyword evidence="7 8" id="KW-0131">Cell cycle</keyword>
<feature type="transmembrane region" description="Helical" evidence="11">
    <location>
        <begin position="6"/>
        <end position="25"/>
    </location>
</feature>
<keyword evidence="2 9" id="KW-0997">Cell inner membrane</keyword>
<dbReference type="SUPFAM" id="SSF64383">
    <property type="entry name" value="Cell-division protein ZipA, C-terminal domain"/>
    <property type="match status" value="1"/>
</dbReference>
<dbReference type="Pfam" id="PF04354">
    <property type="entry name" value="ZipA_C"/>
    <property type="match status" value="1"/>
</dbReference>
<feature type="domain" description="ZipA C-terminal FtsZ-binding" evidence="12">
    <location>
        <begin position="232"/>
        <end position="357"/>
    </location>
</feature>
<evidence type="ECO:0000313" key="13">
    <source>
        <dbReference type="EMBL" id="GAA5160226.1"/>
    </source>
</evidence>
<dbReference type="EMBL" id="BAABLD010000002">
    <property type="protein sequence ID" value="GAA5160226.1"/>
    <property type="molecule type" value="Genomic_DNA"/>
</dbReference>
<evidence type="ECO:0000256" key="4">
    <source>
        <dbReference type="ARBA" id="ARBA00022692"/>
    </source>
</evidence>
<evidence type="ECO:0000256" key="8">
    <source>
        <dbReference type="RuleBase" id="RU003612"/>
    </source>
</evidence>
<feature type="compositionally biased region" description="Low complexity" evidence="10">
    <location>
        <begin position="98"/>
        <end position="108"/>
    </location>
</feature>
<gene>
    <name evidence="13" type="ORF">GCM10025770_07680</name>
</gene>